<dbReference type="PANTHER" id="PTHR43798">
    <property type="entry name" value="MONOACYLGLYCEROL LIPASE"/>
    <property type="match status" value="1"/>
</dbReference>
<dbReference type="InterPro" id="IPR029058">
    <property type="entry name" value="AB_hydrolase_fold"/>
</dbReference>
<dbReference type="Pfam" id="PF12697">
    <property type="entry name" value="Abhydrolase_6"/>
    <property type="match status" value="1"/>
</dbReference>
<dbReference type="Gene3D" id="3.40.50.1820">
    <property type="entry name" value="alpha/beta hydrolase"/>
    <property type="match status" value="1"/>
</dbReference>
<evidence type="ECO:0000313" key="3">
    <source>
        <dbReference type="EMBL" id="TDN56855.1"/>
    </source>
</evidence>
<dbReference type="Proteomes" id="UP000295129">
    <property type="component" value="Unassembled WGS sequence"/>
</dbReference>
<protein>
    <submittedName>
        <fullName evidence="3">Pimeloyl-ACP methyl ester carboxylesterase</fullName>
    </submittedName>
</protein>
<dbReference type="RefSeq" id="WP_133587531.1">
    <property type="nucleotide sequence ID" value="NZ_SNVV01000001.1"/>
</dbReference>
<dbReference type="PRINTS" id="PR00111">
    <property type="entry name" value="ABHYDROLASE"/>
</dbReference>
<gene>
    <name evidence="3" type="ORF">C7389_101234</name>
</gene>
<accession>A0A4R6EF05</accession>
<sequence>MDRKTILMLPGLLNDATLYENQVSALADVAKCTVGDLTRSSTIADMADDVLAAAPETPFVLVGMSMGGYVALEIMRRAPKRVSALALLDTSARPDTEEATAGREALIARGRTEFPKVVETLLAKLALPEHADTPEVGSAFQSMAISVGYEVFVQQQRAIIGRPDSRPSLAAIRCPTLILCGADDSLTPPEVHKEMAEAIPGARLEIIPECGHLSPLEQPDKVTAILRDWLQSLPPEKGGERVQGAGDGVDGGEPR</sequence>
<reference evidence="3 4" key="1">
    <citation type="submission" date="2019-03" db="EMBL/GenBank/DDBJ databases">
        <title>Genomic Encyclopedia of Type Strains, Phase IV (KMG-IV): sequencing the most valuable type-strain genomes for metagenomic binning, comparative biology and taxonomic classification.</title>
        <authorList>
            <person name="Goeker M."/>
        </authorList>
    </citation>
    <scope>NUCLEOTIDE SEQUENCE [LARGE SCALE GENOMIC DNA]</scope>
    <source>
        <strain evidence="3 4">DSM 12121</strain>
    </source>
</reference>
<dbReference type="InterPro" id="IPR000073">
    <property type="entry name" value="AB_hydrolase_1"/>
</dbReference>
<dbReference type="InterPro" id="IPR050266">
    <property type="entry name" value="AB_hydrolase_sf"/>
</dbReference>
<proteinExistence type="predicted"/>
<evidence type="ECO:0000313" key="4">
    <source>
        <dbReference type="Proteomes" id="UP000295129"/>
    </source>
</evidence>
<feature type="domain" description="AB hydrolase-1" evidence="2">
    <location>
        <begin position="37"/>
        <end position="223"/>
    </location>
</feature>
<keyword evidence="4" id="KW-1185">Reference proteome</keyword>
<comment type="caution">
    <text evidence="3">The sequence shown here is derived from an EMBL/GenBank/DDBJ whole genome shotgun (WGS) entry which is preliminary data.</text>
</comment>
<dbReference type="AlphaFoldDB" id="A0A4R6EF05"/>
<organism evidence="3 4">
    <name type="scientific">Azoarcus indigens</name>
    <dbReference type="NCBI Taxonomy" id="29545"/>
    <lineage>
        <taxon>Bacteria</taxon>
        <taxon>Pseudomonadati</taxon>
        <taxon>Pseudomonadota</taxon>
        <taxon>Betaproteobacteria</taxon>
        <taxon>Rhodocyclales</taxon>
        <taxon>Zoogloeaceae</taxon>
        <taxon>Azoarcus</taxon>
    </lineage>
</organism>
<dbReference type="PANTHER" id="PTHR43798:SF29">
    <property type="entry name" value="AB HYDROLASE-1 DOMAIN-CONTAINING PROTEIN"/>
    <property type="match status" value="1"/>
</dbReference>
<evidence type="ECO:0000256" key="1">
    <source>
        <dbReference type="SAM" id="MobiDB-lite"/>
    </source>
</evidence>
<name>A0A4R6EF05_9RHOO</name>
<dbReference type="SUPFAM" id="SSF53474">
    <property type="entry name" value="alpha/beta-Hydrolases"/>
    <property type="match status" value="1"/>
</dbReference>
<evidence type="ECO:0000259" key="2">
    <source>
        <dbReference type="Pfam" id="PF12697"/>
    </source>
</evidence>
<dbReference type="OrthoDB" id="9780765at2"/>
<feature type="region of interest" description="Disordered" evidence="1">
    <location>
        <begin position="233"/>
        <end position="255"/>
    </location>
</feature>
<feature type="compositionally biased region" description="Gly residues" evidence="1">
    <location>
        <begin position="245"/>
        <end position="255"/>
    </location>
</feature>
<dbReference type="EMBL" id="SNVV01000001">
    <property type="protein sequence ID" value="TDN56855.1"/>
    <property type="molecule type" value="Genomic_DNA"/>
</dbReference>